<organism evidence="2 3">
    <name type="scientific">Cymbomonas tetramitiformis</name>
    <dbReference type="NCBI Taxonomy" id="36881"/>
    <lineage>
        <taxon>Eukaryota</taxon>
        <taxon>Viridiplantae</taxon>
        <taxon>Chlorophyta</taxon>
        <taxon>Pyramimonadophyceae</taxon>
        <taxon>Pyramimonadales</taxon>
        <taxon>Pyramimonadaceae</taxon>
        <taxon>Cymbomonas</taxon>
    </lineage>
</organism>
<feature type="region of interest" description="Disordered" evidence="1">
    <location>
        <begin position="1"/>
        <end position="27"/>
    </location>
</feature>
<dbReference type="EMBL" id="LGRX02011058">
    <property type="protein sequence ID" value="KAK3269320.1"/>
    <property type="molecule type" value="Genomic_DNA"/>
</dbReference>
<gene>
    <name evidence="2" type="ORF">CYMTET_22242</name>
</gene>
<feature type="region of interest" description="Disordered" evidence="1">
    <location>
        <begin position="290"/>
        <end position="317"/>
    </location>
</feature>
<proteinExistence type="predicted"/>
<keyword evidence="3" id="KW-1185">Reference proteome</keyword>
<dbReference type="AlphaFoldDB" id="A0AAE0G0M8"/>
<evidence type="ECO:0000313" key="3">
    <source>
        <dbReference type="Proteomes" id="UP001190700"/>
    </source>
</evidence>
<evidence type="ECO:0000313" key="2">
    <source>
        <dbReference type="EMBL" id="KAK3269320.1"/>
    </source>
</evidence>
<dbReference type="Proteomes" id="UP001190700">
    <property type="component" value="Unassembled WGS sequence"/>
</dbReference>
<feature type="region of interest" description="Disordered" evidence="1">
    <location>
        <begin position="39"/>
        <end position="258"/>
    </location>
</feature>
<feature type="compositionally biased region" description="Polar residues" evidence="1">
    <location>
        <begin position="127"/>
        <end position="142"/>
    </location>
</feature>
<feature type="compositionally biased region" description="Polar residues" evidence="1">
    <location>
        <begin position="177"/>
        <end position="187"/>
    </location>
</feature>
<evidence type="ECO:0000256" key="1">
    <source>
        <dbReference type="SAM" id="MobiDB-lite"/>
    </source>
</evidence>
<comment type="caution">
    <text evidence="2">The sequence shown here is derived from an EMBL/GenBank/DDBJ whole genome shotgun (WGS) entry which is preliminary data.</text>
</comment>
<feature type="compositionally biased region" description="Basic and acidic residues" evidence="1">
    <location>
        <begin position="17"/>
        <end position="27"/>
    </location>
</feature>
<feature type="compositionally biased region" description="Polar residues" evidence="1">
    <location>
        <begin position="292"/>
        <end position="302"/>
    </location>
</feature>
<sequence>MWAAQPDGGEQEEHDEETIKTIPLERVENSQAHAEILERLAAPFSQSAGTAGAPRKGSAGAPRKGSAGAPRKVKHPIASLSTHLEHFGGQRRRDRGAVKVAPVASPRQDHGRHGSYLQQHGDEGATSPITPVTPSSGNERNPTSPPSAEGSRLPASITSGGDVARRPHPRAADAWHPSTSPQSSPSARTPHAANRMAPGSPRFALHNSAMPVAAGVQKQPPPSQSPDSPSVRFLPPSVRPAGRLKRLPSQLDSVKVEDVASQAPRPIRKMGPRLSAYVAEDSYKVAPPWAPSTDSWADSTGPAQKGHPPRSPRRASCVSREWAIRQDQRRASHVAQRLGPRAREAVLLAATARGFLWRHQELQVSGTSDAAAPQRLTRVVHQKVTALFARKRYRRMIIRLRAFARVAWLWRRLQESQRLLRTEEILGASLAPLRGCLPHAKKGVASSATRQRRQGKHGAGMLAGKALGSTNTSQSNAKLAERFSVVYGTSAVLAFLHQQRLVDPVYIRESMMLASTLGWDADEPYSFSQFAAVFEEFLRWPGDWKNRAFAALWNLRFLQRWDGGYEASRPLAHTLYGKYFDHEKDIHALAFAQSDDKEWLIDYLRELQISTVMPAESQLQEMFLCHSARELCERGVRCGCCLPPYQRADFEALRNGLIDSIERHLRSLQRSMAKTEDPKVSEVTFGIIKKAAKCYLDTVDFIYQ</sequence>
<name>A0AAE0G0M8_9CHLO</name>
<protein>
    <submittedName>
        <fullName evidence="2">Uncharacterized protein</fullName>
    </submittedName>
</protein>
<reference evidence="2 3" key="1">
    <citation type="journal article" date="2015" name="Genome Biol. Evol.">
        <title>Comparative Genomics of a Bacterivorous Green Alga Reveals Evolutionary Causalities and Consequences of Phago-Mixotrophic Mode of Nutrition.</title>
        <authorList>
            <person name="Burns J.A."/>
            <person name="Paasch A."/>
            <person name="Narechania A."/>
            <person name="Kim E."/>
        </authorList>
    </citation>
    <scope>NUCLEOTIDE SEQUENCE [LARGE SCALE GENOMIC DNA]</scope>
    <source>
        <strain evidence="2 3">PLY_AMNH</strain>
    </source>
</reference>
<accession>A0AAE0G0M8</accession>